<evidence type="ECO:0000256" key="3">
    <source>
        <dbReference type="ARBA" id="ARBA00022475"/>
    </source>
</evidence>
<dbReference type="GO" id="GO:0005886">
    <property type="term" value="C:plasma membrane"/>
    <property type="evidence" value="ECO:0007669"/>
    <property type="project" value="UniProtKB-SubCell"/>
</dbReference>
<feature type="transmembrane region" description="Helical" evidence="9">
    <location>
        <begin position="132"/>
        <end position="152"/>
    </location>
</feature>
<dbReference type="OrthoDB" id="9795655at2"/>
<name>A0A4R2KR59_9GAMM</name>
<dbReference type="PANTHER" id="PTHR35011:SF4">
    <property type="entry name" value="SLL1102 PROTEIN"/>
    <property type="match status" value="1"/>
</dbReference>
<dbReference type="RefSeq" id="WP_117319264.1">
    <property type="nucleotide sequence ID" value="NZ_QQSW01000022.1"/>
</dbReference>
<dbReference type="AlphaFoldDB" id="A0A4R2KR59"/>
<evidence type="ECO:0000256" key="7">
    <source>
        <dbReference type="ARBA" id="ARBA00023136"/>
    </source>
</evidence>
<evidence type="ECO:0000313" key="12">
    <source>
        <dbReference type="Proteomes" id="UP000294980"/>
    </source>
</evidence>
<comment type="function">
    <text evidence="9">Part of the tripartite ATP-independent periplasmic (TRAP) transport system.</text>
</comment>
<evidence type="ECO:0000256" key="2">
    <source>
        <dbReference type="ARBA" id="ARBA00022448"/>
    </source>
</evidence>
<keyword evidence="6 9" id="KW-1133">Transmembrane helix</keyword>
<dbReference type="Pfam" id="PF04290">
    <property type="entry name" value="DctQ"/>
    <property type="match status" value="1"/>
</dbReference>
<evidence type="ECO:0000256" key="6">
    <source>
        <dbReference type="ARBA" id="ARBA00022989"/>
    </source>
</evidence>
<comment type="caution">
    <text evidence="11">The sequence shown here is derived from an EMBL/GenBank/DDBJ whole genome shotgun (WGS) entry which is preliminary data.</text>
</comment>
<keyword evidence="2 9" id="KW-0813">Transport</keyword>
<reference evidence="11 12" key="1">
    <citation type="submission" date="2019-03" db="EMBL/GenBank/DDBJ databases">
        <title>Genomic Encyclopedia of Type Strains, Phase IV (KMG-IV): sequencing the most valuable type-strain genomes for metagenomic binning, comparative biology and taxonomic classification.</title>
        <authorList>
            <person name="Goeker M."/>
        </authorList>
    </citation>
    <scope>NUCLEOTIDE SEQUENCE [LARGE SCALE GENOMIC DNA]</scope>
    <source>
        <strain evidence="11 12">DSM 23344</strain>
    </source>
</reference>
<keyword evidence="12" id="KW-1185">Reference proteome</keyword>
<evidence type="ECO:0000313" key="11">
    <source>
        <dbReference type="EMBL" id="TCO72618.1"/>
    </source>
</evidence>
<keyword evidence="7 9" id="KW-0472">Membrane</keyword>
<dbReference type="EMBL" id="SLWX01000018">
    <property type="protein sequence ID" value="TCO72618.1"/>
    <property type="molecule type" value="Genomic_DNA"/>
</dbReference>
<evidence type="ECO:0000256" key="8">
    <source>
        <dbReference type="ARBA" id="ARBA00038436"/>
    </source>
</evidence>
<dbReference type="InterPro" id="IPR007387">
    <property type="entry name" value="TRAP_DctQ"/>
</dbReference>
<feature type="transmembrane region" description="Helical" evidence="9">
    <location>
        <begin position="91"/>
        <end position="112"/>
    </location>
</feature>
<feature type="transmembrane region" description="Helical" evidence="9">
    <location>
        <begin position="21"/>
        <end position="41"/>
    </location>
</feature>
<gene>
    <name evidence="11" type="ORF">EV688_11845</name>
</gene>
<evidence type="ECO:0000259" key="10">
    <source>
        <dbReference type="Pfam" id="PF04290"/>
    </source>
</evidence>
<keyword evidence="3" id="KW-1003">Cell membrane</keyword>
<evidence type="ECO:0000256" key="9">
    <source>
        <dbReference type="RuleBase" id="RU369079"/>
    </source>
</evidence>
<dbReference type="GO" id="GO:0022857">
    <property type="term" value="F:transmembrane transporter activity"/>
    <property type="evidence" value="ECO:0007669"/>
    <property type="project" value="UniProtKB-UniRule"/>
</dbReference>
<dbReference type="Proteomes" id="UP000294980">
    <property type="component" value="Unassembled WGS sequence"/>
</dbReference>
<proteinExistence type="inferred from homology"/>
<comment type="similarity">
    <text evidence="8 9">Belongs to the TRAP transporter small permease family.</text>
</comment>
<evidence type="ECO:0000256" key="1">
    <source>
        <dbReference type="ARBA" id="ARBA00004429"/>
    </source>
</evidence>
<comment type="subunit">
    <text evidence="9">The complex comprises the extracytoplasmic solute receptor protein and the two transmembrane proteins.</text>
</comment>
<feature type="domain" description="Tripartite ATP-independent periplasmic transporters DctQ component" evidence="10">
    <location>
        <begin position="29"/>
        <end position="163"/>
    </location>
</feature>
<evidence type="ECO:0000256" key="4">
    <source>
        <dbReference type="ARBA" id="ARBA00022519"/>
    </source>
</evidence>
<dbReference type="PANTHER" id="PTHR35011">
    <property type="entry name" value="2,3-DIKETO-L-GULONATE TRAP TRANSPORTER SMALL PERMEASE PROTEIN YIAM"/>
    <property type="match status" value="1"/>
</dbReference>
<organism evidence="11 12">
    <name type="scientific">Chromatocurvus halotolerans</name>
    <dbReference type="NCBI Taxonomy" id="1132028"/>
    <lineage>
        <taxon>Bacteria</taxon>
        <taxon>Pseudomonadati</taxon>
        <taxon>Pseudomonadota</taxon>
        <taxon>Gammaproteobacteria</taxon>
        <taxon>Cellvibrionales</taxon>
        <taxon>Halieaceae</taxon>
        <taxon>Chromatocurvus</taxon>
    </lineage>
</organism>
<keyword evidence="4 9" id="KW-0997">Cell inner membrane</keyword>
<sequence length="171" mass="18780">MSASRRLVSAIDTFTEWTGKIIAWLAAAMAVLTTVVVVMRYGFSTGSIAGQEAVTYLHATLFMLGAAYALKTDAHVRVDIFYRRFSPTAQAWVNALGGIVFLLPLCLLIMMISSDYVRQAWRIREISMDSGGIPAVFLLKSLIPAMALTLLLQGIAEILRNLARLQQDAAR</sequence>
<comment type="subcellular location">
    <subcellularLocation>
        <location evidence="1 9">Cell inner membrane</location>
        <topology evidence="1 9">Multi-pass membrane protein</topology>
    </subcellularLocation>
</comment>
<accession>A0A4R2KR59</accession>
<keyword evidence="5 9" id="KW-0812">Transmembrane</keyword>
<dbReference type="InterPro" id="IPR055348">
    <property type="entry name" value="DctQ"/>
</dbReference>
<evidence type="ECO:0000256" key="5">
    <source>
        <dbReference type="ARBA" id="ARBA00022692"/>
    </source>
</evidence>
<protein>
    <recommendedName>
        <fullName evidence="9">TRAP transporter small permease protein</fullName>
    </recommendedName>
</protein>
<feature type="transmembrane region" description="Helical" evidence="9">
    <location>
        <begin position="53"/>
        <end position="70"/>
    </location>
</feature>